<accession>W0EZ82</accession>
<evidence type="ECO:0000259" key="1">
    <source>
        <dbReference type="Pfam" id="PF13472"/>
    </source>
</evidence>
<dbReference type="InterPro" id="IPR036514">
    <property type="entry name" value="SGNH_hydro_sf"/>
</dbReference>
<dbReference type="Proteomes" id="UP000003586">
    <property type="component" value="Chromosome"/>
</dbReference>
<dbReference type="GO" id="GO:0004622">
    <property type="term" value="F:phosphatidylcholine lysophospholipase activity"/>
    <property type="evidence" value="ECO:0007669"/>
    <property type="project" value="TreeGrafter"/>
</dbReference>
<dbReference type="Gene3D" id="3.40.50.1110">
    <property type="entry name" value="SGNH hydrolase"/>
    <property type="match status" value="1"/>
</dbReference>
<dbReference type="KEGG" id="nso:NIASO_02760"/>
<reference evidence="2 3" key="1">
    <citation type="submission" date="2013-12" db="EMBL/GenBank/DDBJ databases">
        <authorList>
            <consortium name="DOE Joint Genome Institute"/>
            <person name="Eisen J."/>
            <person name="Huntemann M."/>
            <person name="Han J."/>
            <person name="Chen A."/>
            <person name="Kyrpides N."/>
            <person name="Mavromatis K."/>
            <person name="Markowitz V."/>
            <person name="Palaniappan K."/>
            <person name="Ivanova N."/>
            <person name="Schaumberg A."/>
            <person name="Pati A."/>
            <person name="Liolios K."/>
            <person name="Nordberg H.P."/>
            <person name="Cantor M.N."/>
            <person name="Hua S.X."/>
            <person name="Woyke T."/>
        </authorList>
    </citation>
    <scope>NUCLEOTIDE SEQUENCE [LARGE SCALE GENOMIC DNA]</scope>
    <source>
        <strain evidence="3">DSM 19437</strain>
    </source>
</reference>
<dbReference type="InterPro" id="IPR013830">
    <property type="entry name" value="SGNH_hydro"/>
</dbReference>
<dbReference type="PANTHER" id="PTHR30383:SF5">
    <property type="entry name" value="SGNH HYDROLASE-TYPE ESTERASE DOMAIN-CONTAINING PROTEIN"/>
    <property type="match status" value="1"/>
</dbReference>
<dbReference type="InterPro" id="IPR051532">
    <property type="entry name" value="Ester_Hydrolysis_Enzymes"/>
</dbReference>
<sequence length="224" mass="25287">MIKKLALLFPLAVLLFAFMPVKKKKVIFFGDSITQQGAQPGGYITRIEDLCKKDGLSDQFDFVGKGVGGNKVTDLFLRFQPDVLDQHPDIVVVYVGINDVWHKTSSGTGTDFDKFGKFYDAIISTLKKQGIQPIICTPSVIGERNDFTNQQDGDLNLYAKWIREYAAKNNVPLVDLRNLFLDYLRQNNPTNAEKGILTVDRVHLNEKGNQLVSEAMWKAIKQFK</sequence>
<dbReference type="Pfam" id="PF13472">
    <property type="entry name" value="Lipase_GDSL_2"/>
    <property type="match status" value="1"/>
</dbReference>
<dbReference type="SUPFAM" id="SSF52266">
    <property type="entry name" value="SGNH hydrolase"/>
    <property type="match status" value="1"/>
</dbReference>
<protein>
    <submittedName>
        <fullName evidence="2">G-D-S-L family lipolytic protein</fullName>
    </submittedName>
</protein>
<organism evidence="2 3">
    <name type="scientific">Niabella soli DSM 19437</name>
    <dbReference type="NCBI Taxonomy" id="929713"/>
    <lineage>
        <taxon>Bacteria</taxon>
        <taxon>Pseudomonadati</taxon>
        <taxon>Bacteroidota</taxon>
        <taxon>Chitinophagia</taxon>
        <taxon>Chitinophagales</taxon>
        <taxon>Chitinophagaceae</taxon>
        <taxon>Niabella</taxon>
    </lineage>
</organism>
<dbReference type="PANTHER" id="PTHR30383">
    <property type="entry name" value="THIOESTERASE 1/PROTEASE 1/LYSOPHOSPHOLIPASE L1"/>
    <property type="match status" value="1"/>
</dbReference>
<keyword evidence="3" id="KW-1185">Reference proteome</keyword>
<feature type="domain" description="SGNH hydrolase-type esterase" evidence="1">
    <location>
        <begin position="28"/>
        <end position="211"/>
    </location>
</feature>
<gene>
    <name evidence="2" type="ORF">NIASO_02760</name>
</gene>
<dbReference type="STRING" id="929713.NIASO_02760"/>
<proteinExistence type="predicted"/>
<dbReference type="RefSeq" id="WP_008583790.1">
    <property type="nucleotide sequence ID" value="NZ_CP007035.1"/>
</dbReference>
<dbReference type="eggNOG" id="COG2755">
    <property type="taxonomic scope" value="Bacteria"/>
</dbReference>
<dbReference type="CDD" id="cd01834">
    <property type="entry name" value="SGNH_hydrolase_like_2"/>
    <property type="match status" value="1"/>
</dbReference>
<name>W0EZ82_9BACT</name>
<dbReference type="HOGENOM" id="CLU_051989_5_2_10"/>
<dbReference type="AlphaFoldDB" id="W0EZ82"/>
<evidence type="ECO:0000313" key="2">
    <source>
        <dbReference type="EMBL" id="AHF14396.1"/>
    </source>
</evidence>
<dbReference type="EMBL" id="CP007035">
    <property type="protein sequence ID" value="AHF14396.1"/>
    <property type="molecule type" value="Genomic_DNA"/>
</dbReference>
<evidence type="ECO:0000313" key="3">
    <source>
        <dbReference type="Proteomes" id="UP000003586"/>
    </source>
</evidence>